<gene>
    <name evidence="1" type="ORF">GW590_23730</name>
</gene>
<dbReference type="InterPro" id="IPR036692">
    <property type="entry name" value="Shew3726-like_sf"/>
</dbReference>
<dbReference type="Gene3D" id="3.30.160.140">
    <property type="entry name" value="Shew3726-like"/>
    <property type="match status" value="1"/>
</dbReference>
<reference evidence="1 2" key="2">
    <citation type="submission" date="2020-06" db="EMBL/GenBank/DDBJ databases">
        <title>Polyphasic characterization of a Rahnella strain isolated from tree sap.</title>
        <authorList>
            <person name="Kim I.S."/>
        </authorList>
    </citation>
    <scope>NUCLEOTIDE SEQUENCE [LARGE SCALE GENOMIC DNA]</scope>
    <source>
        <strain evidence="1 2">SAP-1</strain>
    </source>
</reference>
<reference evidence="1 2" key="1">
    <citation type="submission" date="2020-01" db="EMBL/GenBank/DDBJ databases">
        <authorList>
            <person name="Lee S.D."/>
        </authorList>
    </citation>
    <scope>NUCLEOTIDE SEQUENCE [LARGE SCALE GENOMIC DNA]</scope>
    <source>
        <strain evidence="1 2">SAP-1</strain>
    </source>
</reference>
<dbReference type="AlphaFoldDB" id="A0A848MSS7"/>
<evidence type="ECO:0000313" key="2">
    <source>
        <dbReference type="Proteomes" id="UP000585363"/>
    </source>
</evidence>
<keyword evidence="2" id="KW-1185">Reference proteome</keyword>
<comment type="caution">
    <text evidence="1">The sequence shown here is derived from an EMBL/GenBank/DDBJ whole genome shotgun (WGS) entry which is preliminary data.</text>
</comment>
<dbReference type="Pfam" id="PF07369">
    <property type="entry name" value="DUF1488"/>
    <property type="match status" value="1"/>
</dbReference>
<dbReference type="Proteomes" id="UP000585363">
    <property type="component" value="Unassembled WGS sequence"/>
</dbReference>
<dbReference type="SUPFAM" id="SSF160272">
    <property type="entry name" value="Shew3726-like"/>
    <property type="match status" value="1"/>
</dbReference>
<dbReference type="InterPro" id="IPR009962">
    <property type="entry name" value="DUF1488"/>
</dbReference>
<organism evidence="1 2">
    <name type="scientific">Rouxiella aceris</name>
    <dbReference type="NCBI Taxonomy" id="2703884"/>
    <lineage>
        <taxon>Bacteria</taxon>
        <taxon>Pseudomonadati</taxon>
        <taxon>Pseudomonadota</taxon>
        <taxon>Gammaproteobacteria</taxon>
        <taxon>Enterobacterales</taxon>
        <taxon>Yersiniaceae</taxon>
        <taxon>Rouxiella</taxon>
    </lineage>
</organism>
<accession>A0A848MSS7</accession>
<evidence type="ECO:0000313" key="1">
    <source>
        <dbReference type="EMBL" id="NMP29862.1"/>
    </source>
</evidence>
<dbReference type="EMBL" id="JAADJU010000018">
    <property type="protein sequence ID" value="NMP29862.1"/>
    <property type="molecule type" value="Genomic_DNA"/>
</dbReference>
<protein>
    <submittedName>
        <fullName evidence="1">DUF1488 domain-containing protein</fullName>
    </submittedName>
</protein>
<proteinExistence type="predicted"/>
<sequence length="110" mass="12354">MAWGYAGDRASAGTVETGSCRVNQGILFSDLEYCDPDSGAVVFTALADGFQIHCAISLAVMQQRFAATTPEQALALFREHRWDLEEEFEQRIRNQDFNEQGWVYLSSPDK</sequence>
<name>A0A848MSS7_9GAMM</name>